<protein>
    <recommendedName>
        <fullName evidence="7">Thiol:disulfide interchange protein</fullName>
    </recommendedName>
</protein>
<dbReference type="InterPro" id="IPR036249">
    <property type="entry name" value="Thioredoxin-like_sf"/>
</dbReference>
<dbReference type="PIRSF" id="PIRSF001488">
    <property type="entry name" value="Tdi_protein"/>
    <property type="match status" value="1"/>
</dbReference>
<gene>
    <name evidence="10" type="primary">dsbA</name>
    <name evidence="10" type="ORF">MNKW57_03140</name>
</gene>
<dbReference type="EMBL" id="BSYJ01000001">
    <property type="protein sequence ID" value="GMG85993.1"/>
    <property type="molecule type" value="Genomic_DNA"/>
</dbReference>
<comment type="similarity">
    <text evidence="2">Belongs to the thioredoxin family. DsbA subfamily.</text>
</comment>
<keyword evidence="4 7" id="KW-0574">Periplasm</keyword>
<accession>A0ABQ6LV82</accession>
<dbReference type="PROSITE" id="PS51352">
    <property type="entry name" value="THIOREDOXIN_2"/>
    <property type="match status" value="1"/>
</dbReference>
<dbReference type="RefSeq" id="WP_285762512.1">
    <property type="nucleotide sequence ID" value="NZ_BSYJ01000001.1"/>
</dbReference>
<feature type="chain" id="PRO_5047091719" description="Thiol:disulfide interchange protein" evidence="8">
    <location>
        <begin position="19"/>
        <end position="225"/>
    </location>
</feature>
<evidence type="ECO:0000256" key="4">
    <source>
        <dbReference type="ARBA" id="ARBA00022764"/>
    </source>
</evidence>
<evidence type="ECO:0000313" key="11">
    <source>
        <dbReference type="Proteomes" id="UP001224392"/>
    </source>
</evidence>
<evidence type="ECO:0000256" key="1">
    <source>
        <dbReference type="ARBA" id="ARBA00004418"/>
    </source>
</evidence>
<reference evidence="10 11" key="1">
    <citation type="submission" date="2023-04" db="EMBL/GenBank/DDBJ databases">
        <title>Marinobulbifer ophiurae gen. nov., sp. Nov., isolate from tissue of brittle star Ophioplocus japonicus.</title>
        <authorList>
            <person name="Kawano K."/>
            <person name="Sawayama S."/>
            <person name="Nakagawa S."/>
        </authorList>
    </citation>
    <scope>NUCLEOTIDE SEQUENCE [LARGE SCALE GENOMIC DNA]</scope>
    <source>
        <strain evidence="10 11">NKW57</strain>
    </source>
</reference>
<keyword evidence="6" id="KW-0676">Redox-active center</keyword>
<dbReference type="InterPro" id="IPR023205">
    <property type="entry name" value="DsbA/DsbL"/>
</dbReference>
<evidence type="ECO:0000256" key="3">
    <source>
        <dbReference type="ARBA" id="ARBA00022729"/>
    </source>
</evidence>
<name>A0ABQ6LV82_9GAMM</name>
<proteinExistence type="inferred from homology"/>
<evidence type="ECO:0000256" key="7">
    <source>
        <dbReference type="PIRNR" id="PIRNR001488"/>
    </source>
</evidence>
<comment type="caution">
    <text evidence="10">The sequence shown here is derived from an EMBL/GenBank/DDBJ whole genome shotgun (WGS) entry which is preliminary data.</text>
</comment>
<evidence type="ECO:0000313" key="10">
    <source>
        <dbReference type="EMBL" id="GMG85993.1"/>
    </source>
</evidence>
<dbReference type="PANTHER" id="PTHR35891:SF2">
    <property type="entry name" value="THIOL:DISULFIDE INTERCHANGE PROTEIN DSBA"/>
    <property type="match status" value="1"/>
</dbReference>
<feature type="domain" description="Thioredoxin" evidence="9">
    <location>
        <begin position="10"/>
        <end position="147"/>
    </location>
</feature>
<dbReference type="InterPro" id="IPR001853">
    <property type="entry name" value="DSBA-like_thioredoxin_dom"/>
</dbReference>
<dbReference type="InterPro" id="IPR013766">
    <property type="entry name" value="Thioredoxin_domain"/>
</dbReference>
<feature type="signal peptide" evidence="8">
    <location>
        <begin position="1"/>
        <end position="18"/>
    </location>
</feature>
<comment type="subcellular location">
    <subcellularLocation>
        <location evidence="1 7">Periplasm</location>
    </subcellularLocation>
</comment>
<organism evidence="10 11">
    <name type="scientific">Biformimicrobium ophioploci</name>
    <dbReference type="NCBI Taxonomy" id="3036711"/>
    <lineage>
        <taxon>Bacteria</taxon>
        <taxon>Pseudomonadati</taxon>
        <taxon>Pseudomonadota</taxon>
        <taxon>Gammaproteobacteria</taxon>
        <taxon>Cellvibrionales</taxon>
        <taxon>Microbulbiferaceae</taxon>
        <taxon>Biformimicrobium</taxon>
    </lineage>
</organism>
<evidence type="ECO:0000256" key="8">
    <source>
        <dbReference type="SAM" id="SignalP"/>
    </source>
</evidence>
<dbReference type="InterPro" id="IPR050824">
    <property type="entry name" value="Thiol_disulfide_DsbA"/>
</dbReference>
<keyword evidence="3 8" id="KW-0732">Signal</keyword>
<evidence type="ECO:0000256" key="5">
    <source>
        <dbReference type="ARBA" id="ARBA00023157"/>
    </source>
</evidence>
<dbReference type="CDD" id="cd03019">
    <property type="entry name" value="DsbA_DsbA"/>
    <property type="match status" value="1"/>
</dbReference>
<evidence type="ECO:0000256" key="2">
    <source>
        <dbReference type="ARBA" id="ARBA00005791"/>
    </source>
</evidence>
<keyword evidence="11" id="KW-1185">Reference proteome</keyword>
<keyword evidence="5 7" id="KW-1015">Disulfide bond</keyword>
<dbReference type="Proteomes" id="UP001224392">
    <property type="component" value="Unassembled WGS sequence"/>
</dbReference>
<evidence type="ECO:0000259" key="9">
    <source>
        <dbReference type="PROSITE" id="PS51352"/>
    </source>
</evidence>
<dbReference type="Gene3D" id="3.40.30.10">
    <property type="entry name" value="Glutaredoxin"/>
    <property type="match status" value="1"/>
</dbReference>
<dbReference type="PROSITE" id="PS51257">
    <property type="entry name" value="PROKAR_LIPOPROTEIN"/>
    <property type="match status" value="1"/>
</dbReference>
<dbReference type="PANTHER" id="PTHR35891">
    <property type="entry name" value="THIOL:DISULFIDE INTERCHANGE PROTEIN DSBA"/>
    <property type="match status" value="1"/>
</dbReference>
<evidence type="ECO:0000256" key="6">
    <source>
        <dbReference type="ARBA" id="ARBA00023284"/>
    </source>
</evidence>
<dbReference type="SUPFAM" id="SSF52833">
    <property type="entry name" value="Thioredoxin-like"/>
    <property type="match status" value="1"/>
</dbReference>
<dbReference type="Pfam" id="PF01323">
    <property type="entry name" value="DSBA"/>
    <property type="match status" value="1"/>
</dbReference>
<sequence>MRAVVALFSMILSLAACAQDSSQFKAGEHYQVLPRAVPQANASKIEINEVFWYGCGHCYTFEPVFNGWSAKLPADVDVVKTPAVWQPVMEVHARLYYIAKAMGVLDKMHQPLFNAITQERKTLAIRNGRNWTPDTKAIEDLFNAHGADGAKAVKMLNSFGITSQVRQGQAKQRAYAITGTPELVVAGKYRISASMPGFKGKPGGQQAMLRVAEYLIEKERADKNG</sequence>